<accession>A0A0S4LBH4</accession>
<dbReference type="STRING" id="1742973.COMA2_20048"/>
<proteinExistence type="predicted"/>
<sequence>MDTESLAQIRHIVAEATGAVEGRLRDRIDEAQRHAGVLIEDLQHKFELVIEGQQALQQSLGSMRAEVHQESQETRALLRLSYQ</sequence>
<dbReference type="OrthoDB" id="5081644at2"/>
<gene>
    <name evidence="1" type="ORF">COMA2_20048</name>
</gene>
<organism evidence="1 2">
    <name type="scientific">Candidatus Nitrospira nitrificans</name>
    <dbReference type="NCBI Taxonomy" id="1742973"/>
    <lineage>
        <taxon>Bacteria</taxon>
        <taxon>Pseudomonadati</taxon>
        <taxon>Nitrospirota</taxon>
        <taxon>Nitrospiria</taxon>
        <taxon>Nitrospirales</taxon>
        <taxon>Nitrospiraceae</taxon>
        <taxon>Nitrospira</taxon>
    </lineage>
</organism>
<dbReference type="Proteomes" id="UP000198736">
    <property type="component" value="Unassembled WGS sequence"/>
</dbReference>
<evidence type="ECO:0000313" key="2">
    <source>
        <dbReference type="Proteomes" id="UP000198736"/>
    </source>
</evidence>
<dbReference type="RefSeq" id="WP_090896448.1">
    <property type="nucleotide sequence ID" value="NZ_CZPZ01000012.1"/>
</dbReference>
<dbReference type="AlphaFoldDB" id="A0A0S4LBH4"/>
<keyword evidence="2" id="KW-1185">Reference proteome</keyword>
<protein>
    <submittedName>
        <fullName evidence="1">Uncharacterized protein</fullName>
    </submittedName>
</protein>
<reference evidence="2" key="1">
    <citation type="submission" date="2015-10" db="EMBL/GenBank/DDBJ databases">
        <authorList>
            <person name="Luecker S."/>
            <person name="Luecker S."/>
        </authorList>
    </citation>
    <scope>NUCLEOTIDE SEQUENCE [LARGE SCALE GENOMIC DNA]</scope>
</reference>
<dbReference type="EMBL" id="CZPZ01000012">
    <property type="protein sequence ID" value="CUS35031.1"/>
    <property type="molecule type" value="Genomic_DNA"/>
</dbReference>
<name>A0A0S4LBH4_9BACT</name>
<evidence type="ECO:0000313" key="1">
    <source>
        <dbReference type="EMBL" id="CUS35031.1"/>
    </source>
</evidence>